<feature type="transmembrane region" description="Helical" evidence="8">
    <location>
        <begin position="6"/>
        <end position="26"/>
    </location>
</feature>
<dbReference type="GO" id="GO:0005249">
    <property type="term" value="F:voltage-gated potassium channel activity"/>
    <property type="evidence" value="ECO:0007669"/>
    <property type="project" value="InterPro"/>
</dbReference>
<dbReference type="RefSeq" id="WP_342448750.1">
    <property type="nucleotide sequence ID" value="NZ_CP026995.1"/>
</dbReference>
<dbReference type="GeneID" id="56067778"/>
<evidence type="ECO:0000313" key="10">
    <source>
        <dbReference type="EMBL" id="QLH06807.1"/>
    </source>
</evidence>
<accession>A0A7D5M7E6</accession>
<evidence type="ECO:0000256" key="5">
    <source>
        <dbReference type="ARBA" id="ARBA00023065"/>
    </source>
</evidence>
<reference evidence="10 11" key="1">
    <citation type="submission" date="2018-02" db="EMBL/GenBank/DDBJ databases">
        <title>Complete genome of Nitrosopumilus ureaphilus PS0.</title>
        <authorList>
            <person name="Qin W."/>
            <person name="Zheng Y."/>
            <person name="Stahl D.A."/>
        </authorList>
    </citation>
    <scope>NUCLEOTIDE SEQUENCE [LARGE SCALE GENOMIC DNA]</scope>
    <source>
        <strain evidence="10 11">PS0</strain>
    </source>
</reference>
<dbReference type="GO" id="GO:0008076">
    <property type="term" value="C:voltage-gated potassium channel complex"/>
    <property type="evidence" value="ECO:0007669"/>
    <property type="project" value="InterPro"/>
</dbReference>
<keyword evidence="6 8" id="KW-0472">Membrane</keyword>
<dbReference type="SUPFAM" id="SSF81324">
    <property type="entry name" value="Voltage-gated potassium channels"/>
    <property type="match status" value="1"/>
</dbReference>
<dbReference type="PRINTS" id="PR00169">
    <property type="entry name" value="KCHANNEL"/>
</dbReference>
<dbReference type="InterPro" id="IPR028325">
    <property type="entry name" value="VG_K_chnl"/>
</dbReference>
<feature type="domain" description="Potassium channel" evidence="9">
    <location>
        <begin position="14"/>
        <end position="90"/>
    </location>
</feature>
<keyword evidence="7" id="KW-0407">Ion channel</keyword>
<proteinExistence type="predicted"/>
<evidence type="ECO:0000256" key="8">
    <source>
        <dbReference type="SAM" id="Phobius"/>
    </source>
</evidence>
<dbReference type="PANTHER" id="PTHR11537:SF254">
    <property type="entry name" value="POTASSIUM VOLTAGE-GATED CHANNEL PROTEIN SHAB"/>
    <property type="match status" value="1"/>
</dbReference>
<keyword evidence="5" id="KW-0406">Ion transport</keyword>
<dbReference type="GO" id="GO:0001508">
    <property type="term" value="P:action potential"/>
    <property type="evidence" value="ECO:0007669"/>
    <property type="project" value="TreeGrafter"/>
</dbReference>
<name>A0A7D5M7E6_9ARCH</name>
<dbReference type="PANTHER" id="PTHR11537">
    <property type="entry name" value="VOLTAGE-GATED POTASSIUM CHANNEL"/>
    <property type="match status" value="1"/>
</dbReference>
<dbReference type="Proteomes" id="UP000509478">
    <property type="component" value="Chromosome"/>
</dbReference>
<evidence type="ECO:0000259" key="9">
    <source>
        <dbReference type="Pfam" id="PF07885"/>
    </source>
</evidence>
<evidence type="ECO:0000256" key="3">
    <source>
        <dbReference type="ARBA" id="ARBA00022692"/>
    </source>
</evidence>
<feature type="transmembrane region" description="Helical" evidence="8">
    <location>
        <begin position="38"/>
        <end position="55"/>
    </location>
</feature>
<comment type="subcellular location">
    <subcellularLocation>
        <location evidence="1">Membrane</location>
        <topology evidence="1">Multi-pass membrane protein</topology>
    </subcellularLocation>
</comment>
<gene>
    <name evidence="10" type="ORF">C5F50_06740</name>
</gene>
<dbReference type="InterPro" id="IPR013099">
    <property type="entry name" value="K_chnl_dom"/>
</dbReference>
<keyword evidence="11" id="KW-1185">Reference proteome</keyword>
<evidence type="ECO:0000256" key="2">
    <source>
        <dbReference type="ARBA" id="ARBA00022448"/>
    </source>
</evidence>
<feature type="transmembrane region" description="Helical" evidence="8">
    <location>
        <begin position="67"/>
        <end position="91"/>
    </location>
</feature>
<evidence type="ECO:0000313" key="11">
    <source>
        <dbReference type="Proteomes" id="UP000509478"/>
    </source>
</evidence>
<dbReference type="Gene3D" id="1.20.5.110">
    <property type="match status" value="1"/>
</dbReference>
<evidence type="ECO:0000256" key="6">
    <source>
        <dbReference type="ARBA" id="ARBA00023136"/>
    </source>
</evidence>
<sequence length="145" mass="15812">MLKLLISLLVISVLVIGTSGIGIYLIESPHEDAQITNLIDAFWWASATVTTVGYGDVVPVTELGRLMGIVLMFVGISIIGTFISALGALLIGSRLKKHESVESSTKSLIIKKINDIENLEKNEVELLISMVKDLHDEAKTNHKKN</sequence>
<keyword evidence="4 8" id="KW-1133">Transmembrane helix</keyword>
<keyword evidence="3 8" id="KW-0812">Transmembrane</keyword>
<evidence type="ECO:0000256" key="4">
    <source>
        <dbReference type="ARBA" id="ARBA00022989"/>
    </source>
</evidence>
<organism evidence="10 11">
    <name type="scientific">Nitrosopumilus ureiphilus</name>
    <dbReference type="NCBI Taxonomy" id="1470067"/>
    <lineage>
        <taxon>Archaea</taxon>
        <taxon>Nitrososphaerota</taxon>
        <taxon>Nitrososphaeria</taxon>
        <taxon>Nitrosopumilales</taxon>
        <taxon>Nitrosopumilaceae</taxon>
        <taxon>Nitrosopumilus</taxon>
    </lineage>
</organism>
<keyword evidence="2" id="KW-0813">Transport</keyword>
<evidence type="ECO:0000256" key="7">
    <source>
        <dbReference type="ARBA" id="ARBA00023303"/>
    </source>
</evidence>
<dbReference type="AlphaFoldDB" id="A0A7D5M7E6"/>
<dbReference type="KEGG" id="nue:C5F50_06740"/>
<evidence type="ECO:0000256" key="1">
    <source>
        <dbReference type="ARBA" id="ARBA00004141"/>
    </source>
</evidence>
<dbReference type="EMBL" id="CP026995">
    <property type="protein sequence ID" value="QLH06807.1"/>
    <property type="molecule type" value="Genomic_DNA"/>
</dbReference>
<dbReference type="Pfam" id="PF07885">
    <property type="entry name" value="Ion_trans_2"/>
    <property type="match status" value="1"/>
</dbReference>
<dbReference type="Gene3D" id="1.10.287.70">
    <property type="match status" value="1"/>
</dbReference>
<protein>
    <recommendedName>
        <fullName evidence="9">Potassium channel domain-containing protein</fullName>
    </recommendedName>
</protein>